<dbReference type="FunCoup" id="A0A6P8Z5F3">
    <property type="interactions" value="312"/>
</dbReference>
<dbReference type="KEGG" id="tpal:117645665"/>
<feature type="transmembrane region" description="Helical" evidence="7">
    <location>
        <begin position="276"/>
        <end position="298"/>
    </location>
</feature>
<evidence type="ECO:0000256" key="4">
    <source>
        <dbReference type="ARBA" id="ARBA00022692"/>
    </source>
</evidence>
<dbReference type="GO" id="GO:0016020">
    <property type="term" value="C:membrane"/>
    <property type="evidence" value="ECO:0007669"/>
    <property type="project" value="UniProtKB-SubCell"/>
</dbReference>
<keyword evidence="5 7" id="KW-1133">Transmembrane helix</keyword>
<dbReference type="GeneID" id="117645665"/>
<dbReference type="AlphaFoldDB" id="A0A6P8Z5F3"/>
<comment type="similarity">
    <text evidence="2">Belongs to the TMEM19 family.</text>
</comment>
<keyword evidence="4 7" id="KW-0812">Transmembrane</keyword>
<accession>A0A6P8Z5F3</accession>
<evidence type="ECO:0000256" key="3">
    <source>
        <dbReference type="ARBA" id="ARBA00014258"/>
    </source>
</evidence>
<protein>
    <recommendedName>
        <fullName evidence="3">Transmembrane protein 19</fullName>
    </recommendedName>
</protein>
<name>A0A6P8Z5F3_THRPL</name>
<evidence type="ECO:0000256" key="2">
    <source>
        <dbReference type="ARBA" id="ARBA00009012"/>
    </source>
</evidence>
<dbReference type="Pfam" id="PF01940">
    <property type="entry name" value="DUF92"/>
    <property type="match status" value="1"/>
</dbReference>
<dbReference type="InterPro" id="IPR002794">
    <property type="entry name" value="DUF92_TMEM19"/>
</dbReference>
<keyword evidence="8" id="KW-1185">Reference proteome</keyword>
<gene>
    <name evidence="9" type="primary">LOC117645665</name>
</gene>
<reference evidence="9" key="1">
    <citation type="submission" date="2025-08" db="UniProtKB">
        <authorList>
            <consortium name="RefSeq"/>
        </authorList>
    </citation>
    <scope>IDENTIFICATION</scope>
    <source>
        <tissue evidence="9">Total insect</tissue>
    </source>
</reference>
<sequence>MSSMPEEDAQQKQKLKKPSRFQMLVPESLVPVFLFVVAIPISMLMWIGHLAFSFFKETSRLDSDIAVVPPTRWLASTLIPLALVLHALRRKHVSKSGAILGSIIAFALSLASYSFLACLIAFFFSSSQATKFRQEKKKKIEEHFKEGGQRNWVQVLCNGGMAAQLAFLYILDMGCGERPVNFINDYRGSWLSLGVMGSFACCNGDTWASELGTVIGRAEPYLITSWKKVPRGTNGGVTILGLIFSAVGGALIGISHYVTVFYFVDAQQLQVSPPQWPLIIAGALAGFFGSVLDSVLGATLQYSGLDERTGVVVERSGKGIRHVSGVRFLDNHCVNLISSIAIGLLTPRFANTFWPTGN</sequence>
<evidence type="ECO:0000256" key="7">
    <source>
        <dbReference type="SAM" id="Phobius"/>
    </source>
</evidence>
<feature type="transmembrane region" description="Helical" evidence="7">
    <location>
        <begin position="100"/>
        <end position="124"/>
    </location>
</feature>
<dbReference type="PANTHER" id="PTHR13353">
    <property type="entry name" value="TRANSMEMBRANE PROTEIN 19"/>
    <property type="match status" value="1"/>
</dbReference>
<dbReference type="RefSeq" id="XP_034241852.1">
    <property type="nucleotide sequence ID" value="XM_034385961.1"/>
</dbReference>
<evidence type="ECO:0000256" key="6">
    <source>
        <dbReference type="ARBA" id="ARBA00023136"/>
    </source>
</evidence>
<dbReference type="InParanoid" id="A0A6P8Z5F3"/>
<comment type="subcellular location">
    <subcellularLocation>
        <location evidence="1">Membrane</location>
        <topology evidence="1">Multi-pass membrane protein</topology>
    </subcellularLocation>
</comment>
<proteinExistence type="inferred from homology"/>
<feature type="transmembrane region" description="Helical" evidence="7">
    <location>
        <begin position="67"/>
        <end position="88"/>
    </location>
</feature>
<feature type="transmembrane region" description="Helical" evidence="7">
    <location>
        <begin position="21"/>
        <end position="47"/>
    </location>
</feature>
<keyword evidence="6 7" id="KW-0472">Membrane</keyword>
<evidence type="ECO:0000256" key="5">
    <source>
        <dbReference type="ARBA" id="ARBA00022989"/>
    </source>
</evidence>
<evidence type="ECO:0000313" key="8">
    <source>
        <dbReference type="Proteomes" id="UP000515158"/>
    </source>
</evidence>
<feature type="transmembrane region" description="Helical" evidence="7">
    <location>
        <begin position="237"/>
        <end position="264"/>
    </location>
</feature>
<organism evidence="9">
    <name type="scientific">Thrips palmi</name>
    <name type="common">Melon thrips</name>
    <dbReference type="NCBI Taxonomy" id="161013"/>
    <lineage>
        <taxon>Eukaryota</taxon>
        <taxon>Metazoa</taxon>
        <taxon>Ecdysozoa</taxon>
        <taxon>Arthropoda</taxon>
        <taxon>Hexapoda</taxon>
        <taxon>Insecta</taxon>
        <taxon>Pterygota</taxon>
        <taxon>Neoptera</taxon>
        <taxon>Paraneoptera</taxon>
        <taxon>Thysanoptera</taxon>
        <taxon>Terebrantia</taxon>
        <taxon>Thripoidea</taxon>
        <taxon>Thripidae</taxon>
        <taxon>Thrips</taxon>
    </lineage>
</organism>
<dbReference type="OrthoDB" id="30881at2759"/>
<dbReference type="Proteomes" id="UP000515158">
    <property type="component" value="Unplaced"/>
</dbReference>
<dbReference type="PANTHER" id="PTHR13353:SF5">
    <property type="entry name" value="TRANSMEMBRANE PROTEIN 19"/>
    <property type="match status" value="1"/>
</dbReference>
<evidence type="ECO:0000313" key="9">
    <source>
        <dbReference type="RefSeq" id="XP_034241852.1"/>
    </source>
</evidence>
<evidence type="ECO:0000256" key="1">
    <source>
        <dbReference type="ARBA" id="ARBA00004141"/>
    </source>
</evidence>